<reference evidence="2" key="2">
    <citation type="journal article" date="2021" name="Sci. Rep.">
        <title>The distribution of antibiotic resistance genes in chicken gut microbiota commensals.</title>
        <authorList>
            <person name="Juricova H."/>
            <person name="Matiasovicova J."/>
            <person name="Kubasova T."/>
            <person name="Cejkova D."/>
            <person name="Rychlik I."/>
        </authorList>
    </citation>
    <scope>NUCLEOTIDE SEQUENCE</scope>
    <source>
        <strain evidence="2">An824</strain>
    </source>
</reference>
<dbReference type="CDD" id="cd06259">
    <property type="entry name" value="YdcF-like"/>
    <property type="match status" value="1"/>
</dbReference>
<evidence type="ECO:0000259" key="1">
    <source>
        <dbReference type="Pfam" id="PF02698"/>
    </source>
</evidence>
<proteinExistence type="predicted"/>
<reference evidence="2" key="1">
    <citation type="submission" date="2020-08" db="EMBL/GenBank/DDBJ databases">
        <authorList>
            <person name="Cejkova D."/>
            <person name="Kubasova T."/>
            <person name="Jahodarova E."/>
            <person name="Rychlik I."/>
        </authorList>
    </citation>
    <scope>NUCLEOTIDE SEQUENCE</scope>
    <source>
        <strain evidence="2">An824</strain>
    </source>
</reference>
<dbReference type="InterPro" id="IPR003848">
    <property type="entry name" value="DUF218"/>
</dbReference>
<comment type="caution">
    <text evidence="2">The sequence shown here is derived from an EMBL/GenBank/DDBJ whole genome shotgun (WGS) entry which is preliminary data.</text>
</comment>
<dbReference type="PANTHER" id="PTHR30336">
    <property type="entry name" value="INNER MEMBRANE PROTEIN, PROBABLE PERMEASE"/>
    <property type="match status" value="1"/>
</dbReference>
<evidence type="ECO:0000313" key="3">
    <source>
        <dbReference type="Proteomes" id="UP000706891"/>
    </source>
</evidence>
<dbReference type="PANTHER" id="PTHR30336:SF6">
    <property type="entry name" value="INTEGRAL MEMBRANE PROTEIN"/>
    <property type="match status" value="1"/>
</dbReference>
<dbReference type="InterPro" id="IPR051599">
    <property type="entry name" value="Cell_Envelope_Assoc"/>
</dbReference>
<dbReference type="PROSITE" id="PS51257">
    <property type="entry name" value="PROKAR_LIPOPROTEIN"/>
    <property type="match status" value="1"/>
</dbReference>
<evidence type="ECO:0000313" key="2">
    <source>
        <dbReference type="EMBL" id="MBM6674833.1"/>
    </source>
</evidence>
<dbReference type="GO" id="GO:0005886">
    <property type="term" value="C:plasma membrane"/>
    <property type="evidence" value="ECO:0007669"/>
    <property type="project" value="TreeGrafter"/>
</dbReference>
<gene>
    <name evidence="2" type="ORF">H6A34_13255</name>
</gene>
<name>A0A939B8W3_9BACT</name>
<dbReference type="RefSeq" id="WP_205105907.1">
    <property type="nucleotide sequence ID" value="NZ_JACJJG010000136.1"/>
</dbReference>
<accession>A0A939B8W3</accession>
<feature type="domain" description="DUF218" evidence="1">
    <location>
        <begin position="65"/>
        <end position="169"/>
    </location>
</feature>
<dbReference type="Proteomes" id="UP000706891">
    <property type="component" value="Unassembled WGS sequence"/>
</dbReference>
<sequence>MRKKKCRILLLCLATVLLIAILSCYLLVSINAKGKTFNDVQSIPYNEVGLLLGTSPITSNGEHNYYFDERIKAAAMLYHSGKIRRIIASGGDYSSNGGCNELMAMRDSLIKQGVPDSLVSLDYQGTRTLHSITKVKDLGSITIISQKYHNERAIYLAEHYGLQAVAYNATMPNIAKKKIRNISREFLARVKLFIDLVSSK</sequence>
<dbReference type="Pfam" id="PF02698">
    <property type="entry name" value="DUF218"/>
    <property type="match status" value="1"/>
</dbReference>
<organism evidence="2 3">
    <name type="scientific">Marseilla massiliensis</name>
    <dbReference type="NCBI Taxonomy" id="1841864"/>
    <lineage>
        <taxon>Bacteria</taxon>
        <taxon>Pseudomonadati</taxon>
        <taxon>Bacteroidota</taxon>
        <taxon>Bacteroidia</taxon>
        <taxon>Bacteroidales</taxon>
        <taxon>Prevotellaceae</taxon>
        <taxon>Marseilla</taxon>
    </lineage>
</organism>
<keyword evidence="3" id="KW-1185">Reference proteome</keyword>
<dbReference type="EMBL" id="JACJJG010000136">
    <property type="protein sequence ID" value="MBM6674833.1"/>
    <property type="molecule type" value="Genomic_DNA"/>
</dbReference>
<protein>
    <submittedName>
        <fullName evidence="2">YdcF family protein</fullName>
    </submittedName>
</protein>
<dbReference type="AlphaFoldDB" id="A0A939B8W3"/>